<sequence>MLAGALVEGWLLLQQHRSDVAARDALDAARRYAVTLTTADPATIDHQITEIIDNSTGEFHDRYTKHSAELRGMLLANKVTTRGKVVDSAVKSATPQQVTVLLFVKQTFTSAALPERPDGQPADPPPDVTSMTMTMQKINDRWLVSNVVPAEQQG</sequence>
<gene>
    <name evidence="3" type="ORF">BKN37_13800</name>
</gene>
<dbReference type="AlphaFoldDB" id="A0A1S1NIB2"/>
<evidence type="ECO:0000256" key="2">
    <source>
        <dbReference type="ARBA" id="ARBA00023136"/>
    </source>
</evidence>
<comment type="subcellular location">
    <subcellularLocation>
        <location evidence="1">Membrane</location>
    </subcellularLocation>
</comment>
<dbReference type="GO" id="GO:0016020">
    <property type="term" value="C:membrane"/>
    <property type="evidence" value="ECO:0007669"/>
    <property type="project" value="UniProtKB-SubCell"/>
</dbReference>
<dbReference type="PANTHER" id="PTHR37042">
    <property type="entry name" value="OUTER MEMBRANE PROTEIN RV1973"/>
    <property type="match status" value="1"/>
</dbReference>
<comment type="caution">
    <text evidence="3">The sequence shown here is derived from an EMBL/GenBank/DDBJ whole genome shotgun (WGS) entry which is preliminary data.</text>
</comment>
<proteinExistence type="predicted"/>
<organism evidence="3 4">
    <name type="scientific">Mycobacterium talmoniae</name>
    <dbReference type="NCBI Taxonomy" id="1858794"/>
    <lineage>
        <taxon>Bacteria</taxon>
        <taxon>Bacillati</taxon>
        <taxon>Actinomycetota</taxon>
        <taxon>Actinomycetes</taxon>
        <taxon>Mycobacteriales</taxon>
        <taxon>Mycobacteriaceae</taxon>
        <taxon>Mycobacterium</taxon>
    </lineage>
</organism>
<evidence type="ECO:0008006" key="5">
    <source>
        <dbReference type="Google" id="ProtNLM"/>
    </source>
</evidence>
<evidence type="ECO:0000313" key="3">
    <source>
        <dbReference type="EMBL" id="OHV03693.1"/>
    </source>
</evidence>
<evidence type="ECO:0000256" key="1">
    <source>
        <dbReference type="ARBA" id="ARBA00004370"/>
    </source>
</evidence>
<name>A0A1S1NIB2_9MYCO</name>
<evidence type="ECO:0000313" key="4">
    <source>
        <dbReference type="Proteomes" id="UP000179734"/>
    </source>
</evidence>
<keyword evidence="4" id="KW-1185">Reference proteome</keyword>
<keyword evidence="2" id="KW-0472">Membrane</keyword>
<protein>
    <recommendedName>
        <fullName evidence="5">Mce protein</fullName>
    </recommendedName>
</protein>
<dbReference type="EMBL" id="MLQM01000067">
    <property type="protein sequence ID" value="OHV03693.1"/>
    <property type="molecule type" value="Genomic_DNA"/>
</dbReference>
<dbReference type="Proteomes" id="UP000179734">
    <property type="component" value="Unassembled WGS sequence"/>
</dbReference>
<reference evidence="3 4" key="1">
    <citation type="submission" date="2016-10" db="EMBL/GenBank/DDBJ databases">
        <title>Genome sequence of Mycobacterium talmonii.</title>
        <authorList>
            <person name="Greninger A.L."/>
            <person name="Elliott B."/>
            <person name="Vasireddy S."/>
            <person name="Vasireddy R."/>
        </authorList>
    </citation>
    <scope>NUCLEOTIDE SEQUENCE [LARGE SCALE GENOMIC DNA]</scope>
    <source>
        <strain evidence="4">NE-TNMC-100812</strain>
    </source>
</reference>
<accession>A0A1S1NIB2</accession>
<dbReference type="PANTHER" id="PTHR37042:SF4">
    <property type="entry name" value="OUTER MEMBRANE PROTEIN RV1973"/>
    <property type="match status" value="1"/>
</dbReference>